<name>A0A8K0I017_COCNU</name>
<comment type="caution">
    <text evidence="3">The sequence shown here is derived from an EMBL/GenBank/DDBJ whole genome shotgun (WGS) entry which is preliminary data.</text>
</comment>
<reference evidence="3" key="1">
    <citation type="journal article" date="2017" name="Gigascience">
        <title>The genome draft of coconut (Cocos nucifera).</title>
        <authorList>
            <person name="Xiao Y."/>
            <person name="Xu P."/>
            <person name="Fan H."/>
            <person name="Baudouin L."/>
            <person name="Xia W."/>
            <person name="Bocs S."/>
            <person name="Xu J."/>
            <person name="Li Q."/>
            <person name="Guo A."/>
            <person name="Zhou L."/>
            <person name="Li J."/>
            <person name="Wu Y."/>
            <person name="Ma Z."/>
            <person name="Armero A."/>
            <person name="Issali A.E."/>
            <person name="Liu N."/>
            <person name="Peng M."/>
            <person name="Yang Y."/>
        </authorList>
    </citation>
    <scope>NUCLEOTIDE SEQUENCE</scope>
    <source>
        <tissue evidence="3">Spear leaf of Hainan Tall coconut</tissue>
    </source>
</reference>
<dbReference type="InterPro" id="IPR003808">
    <property type="entry name" value="Fe-S_metab-assoc_dom"/>
</dbReference>
<dbReference type="PANTHER" id="PTHR43597">
    <property type="entry name" value="SULFUR ACCEPTOR PROTEIN CSDE"/>
    <property type="match status" value="1"/>
</dbReference>
<dbReference type="SUPFAM" id="SSF82649">
    <property type="entry name" value="SufE/NifU"/>
    <property type="match status" value="1"/>
</dbReference>
<proteinExistence type="inferred from homology"/>
<dbReference type="OrthoDB" id="411584at2759"/>
<feature type="domain" description="Fe-S metabolism associated" evidence="2">
    <location>
        <begin position="80"/>
        <end position="148"/>
    </location>
</feature>
<dbReference type="AlphaFoldDB" id="A0A8K0I017"/>
<dbReference type="EMBL" id="CM017873">
    <property type="protein sequence ID" value="KAG1331391.1"/>
    <property type="molecule type" value="Genomic_DNA"/>
</dbReference>
<dbReference type="PANTHER" id="PTHR43597:SF5">
    <property type="entry name" value="SUFE-LIKE PROTEIN 2, CHLOROPLASTIC"/>
    <property type="match status" value="1"/>
</dbReference>
<evidence type="ECO:0000259" key="2">
    <source>
        <dbReference type="Pfam" id="PF02657"/>
    </source>
</evidence>
<reference evidence="3" key="2">
    <citation type="submission" date="2019-07" db="EMBL/GenBank/DDBJ databases">
        <authorList>
            <person name="Yang Y."/>
            <person name="Bocs S."/>
            <person name="Baudouin L."/>
        </authorList>
    </citation>
    <scope>NUCLEOTIDE SEQUENCE</scope>
    <source>
        <tissue evidence="3">Spear leaf of Hainan Tall coconut</tissue>
    </source>
</reference>
<organism evidence="3 4">
    <name type="scientific">Cocos nucifera</name>
    <name type="common">Coconut palm</name>
    <dbReference type="NCBI Taxonomy" id="13894"/>
    <lineage>
        <taxon>Eukaryota</taxon>
        <taxon>Viridiplantae</taxon>
        <taxon>Streptophyta</taxon>
        <taxon>Embryophyta</taxon>
        <taxon>Tracheophyta</taxon>
        <taxon>Spermatophyta</taxon>
        <taxon>Magnoliopsida</taxon>
        <taxon>Liliopsida</taxon>
        <taxon>Arecaceae</taxon>
        <taxon>Arecoideae</taxon>
        <taxon>Cocoseae</taxon>
        <taxon>Attaleinae</taxon>
        <taxon>Cocos</taxon>
    </lineage>
</organism>
<sequence>MDSAALATRLLNSMPNPGSSSSFFSTRFRPWRRPLSLAVRCFQTPNPAPAPQPNLGSLLACSAQEAPADLPSLRLCCLVDEFRSLPEPIDRVKRLLAYASTLRPFPEAARVSSNRVMGCTAQVWVTATLDDLGRMRFAADSDSDITKG</sequence>
<keyword evidence="4" id="KW-1185">Reference proteome</keyword>
<evidence type="ECO:0000313" key="3">
    <source>
        <dbReference type="EMBL" id="KAG1331391.1"/>
    </source>
</evidence>
<gene>
    <name evidence="3" type="ORF">COCNU_02G013590</name>
</gene>
<dbReference type="Gene3D" id="3.90.1010.10">
    <property type="match status" value="1"/>
</dbReference>
<accession>A0A8K0I017</accession>
<evidence type="ECO:0000256" key="1">
    <source>
        <dbReference type="ARBA" id="ARBA00010282"/>
    </source>
</evidence>
<dbReference type="Proteomes" id="UP000797356">
    <property type="component" value="Chromosome 2"/>
</dbReference>
<dbReference type="Pfam" id="PF02657">
    <property type="entry name" value="SufE"/>
    <property type="match status" value="1"/>
</dbReference>
<protein>
    <submittedName>
        <fullName evidence="3">Putative SufE-like protein 2, chloroplastic</fullName>
    </submittedName>
</protein>
<evidence type="ECO:0000313" key="4">
    <source>
        <dbReference type="Proteomes" id="UP000797356"/>
    </source>
</evidence>
<comment type="similarity">
    <text evidence="1">Belongs to the SufE family.</text>
</comment>